<keyword evidence="2" id="KW-1185">Reference proteome</keyword>
<evidence type="ECO:0000313" key="2">
    <source>
        <dbReference type="Proteomes" id="UP000295313"/>
    </source>
</evidence>
<gene>
    <name evidence="1" type="ORF">B0I22_1506</name>
</gene>
<organism evidence="1 2">
    <name type="scientific">Epilithonimonas xixisoli</name>
    <dbReference type="NCBI Taxonomy" id="1476462"/>
    <lineage>
        <taxon>Bacteria</taxon>
        <taxon>Pseudomonadati</taxon>
        <taxon>Bacteroidota</taxon>
        <taxon>Flavobacteriia</taxon>
        <taxon>Flavobacteriales</taxon>
        <taxon>Weeksellaceae</taxon>
        <taxon>Chryseobacterium group</taxon>
        <taxon>Epilithonimonas</taxon>
    </lineage>
</organism>
<accession>A0A4R8IDZ9</accession>
<sequence>MLNPFASAAFSTLYLQNQNERIGSAEELTDDDYEFRA</sequence>
<reference evidence="1 2" key="1">
    <citation type="submission" date="2019-03" db="EMBL/GenBank/DDBJ databases">
        <title>Genomic Encyclopedia of Type Strains, Phase III (KMG-III): the genomes of soil and plant-associated and newly described type strains.</title>
        <authorList>
            <person name="Whitman W."/>
        </authorList>
    </citation>
    <scope>NUCLEOTIDE SEQUENCE [LARGE SCALE GENOMIC DNA]</scope>
    <source>
        <strain evidence="1 2">CGMCC 1.12802</strain>
    </source>
</reference>
<dbReference type="Proteomes" id="UP000295313">
    <property type="component" value="Unassembled WGS sequence"/>
</dbReference>
<comment type="caution">
    <text evidence="1">The sequence shown here is derived from an EMBL/GenBank/DDBJ whole genome shotgun (WGS) entry which is preliminary data.</text>
</comment>
<protein>
    <submittedName>
        <fullName evidence="1">Uncharacterized protein</fullName>
    </submittedName>
</protein>
<dbReference type="AlphaFoldDB" id="A0A4R8IDZ9"/>
<dbReference type="EMBL" id="SOEO01000002">
    <property type="protein sequence ID" value="TDX83918.1"/>
    <property type="molecule type" value="Genomic_DNA"/>
</dbReference>
<evidence type="ECO:0000313" key="1">
    <source>
        <dbReference type="EMBL" id="TDX83918.1"/>
    </source>
</evidence>
<proteinExistence type="predicted"/>
<name>A0A4R8IDZ9_9FLAO</name>